<reference evidence="4" key="1">
    <citation type="submission" date="2021-02" db="EMBL/GenBank/DDBJ databases">
        <authorList>
            <person name="Nowell W R."/>
        </authorList>
    </citation>
    <scope>NUCLEOTIDE SEQUENCE</scope>
</reference>
<feature type="domain" description="KA1" evidence="1">
    <location>
        <begin position="99"/>
        <end position="147"/>
    </location>
</feature>
<evidence type="ECO:0000313" key="3">
    <source>
        <dbReference type="EMBL" id="CAF4527906.1"/>
    </source>
</evidence>
<dbReference type="PROSITE" id="PS50032">
    <property type="entry name" value="KA1"/>
    <property type="match status" value="1"/>
</dbReference>
<accession>A0A821INS2</accession>
<keyword evidence="6" id="KW-1185">Reference proteome</keyword>
<dbReference type="EMBL" id="CAJOBP010008103">
    <property type="protein sequence ID" value="CAF4527906.1"/>
    <property type="molecule type" value="Genomic_DNA"/>
</dbReference>
<dbReference type="Gene3D" id="3.30.310.80">
    <property type="entry name" value="Kinase associated domain 1, KA1"/>
    <property type="match status" value="1"/>
</dbReference>
<evidence type="ECO:0000313" key="4">
    <source>
        <dbReference type="EMBL" id="CAF4705266.1"/>
    </source>
</evidence>
<proteinExistence type="predicted"/>
<evidence type="ECO:0000313" key="6">
    <source>
        <dbReference type="Proteomes" id="UP000663873"/>
    </source>
</evidence>
<dbReference type="AlphaFoldDB" id="A0A821INS2"/>
<comment type="caution">
    <text evidence="4">The sequence shown here is derived from an EMBL/GenBank/DDBJ whole genome shotgun (WGS) entry which is preliminary data.</text>
</comment>
<dbReference type="EMBL" id="CAJOBR010002803">
    <property type="protein sequence ID" value="CAF4705266.1"/>
    <property type="molecule type" value="Genomic_DNA"/>
</dbReference>
<dbReference type="EMBL" id="CAJOBO010003448">
    <property type="protein sequence ID" value="CAF4493035.1"/>
    <property type="molecule type" value="Genomic_DNA"/>
</dbReference>
<name>A0A821INS2_9BILA</name>
<dbReference type="InterPro" id="IPR001772">
    <property type="entry name" value="KA1_dom"/>
</dbReference>
<dbReference type="Proteomes" id="UP000663848">
    <property type="component" value="Unassembled WGS sequence"/>
</dbReference>
<dbReference type="Proteomes" id="UP000663851">
    <property type="component" value="Unassembled WGS sequence"/>
</dbReference>
<evidence type="ECO:0000259" key="1">
    <source>
        <dbReference type="PROSITE" id="PS50032"/>
    </source>
</evidence>
<evidence type="ECO:0000313" key="5">
    <source>
        <dbReference type="Proteomes" id="UP000663848"/>
    </source>
</evidence>
<evidence type="ECO:0000313" key="2">
    <source>
        <dbReference type="EMBL" id="CAF4493035.1"/>
    </source>
</evidence>
<dbReference type="Proteomes" id="UP000663873">
    <property type="component" value="Unassembled WGS sequence"/>
</dbReference>
<sequence length="156" mass="18362">MFADSPDDSRRISEKKDHRIMTSNYFDDGLDVNNLDDLKIVSTLRYDKNVRQLFDCIERGFNTVKQIPAPKRIITNKAAKTWEIANGTLLNIHDSDQLCDWGQFLLQFSLDVVAVQDKELDIQRKRTKGYIWHYRRCYEDIIEKLNRLLPQLQASL</sequence>
<gene>
    <name evidence="2" type="ORF">HFQ381_LOCUS27178</name>
    <name evidence="4" type="ORF">QYT958_LOCUS18025</name>
    <name evidence="3" type="ORF">UJA718_LOCUS28014</name>
</gene>
<organism evidence="4 5">
    <name type="scientific">Rotaria socialis</name>
    <dbReference type="NCBI Taxonomy" id="392032"/>
    <lineage>
        <taxon>Eukaryota</taxon>
        <taxon>Metazoa</taxon>
        <taxon>Spiralia</taxon>
        <taxon>Gnathifera</taxon>
        <taxon>Rotifera</taxon>
        <taxon>Eurotatoria</taxon>
        <taxon>Bdelloidea</taxon>
        <taxon>Philodinida</taxon>
        <taxon>Philodinidae</taxon>
        <taxon>Rotaria</taxon>
    </lineage>
</organism>
<protein>
    <recommendedName>
        <fullName evidence="1">KA1 domain-containing protein</fullName>
    </recommendedName>
</protein>